<dbReference type="EMBL" id="UINC01133072">
    <property type="protein sequence ID" value="SVD15783.1"/>
    <property type="molecule type" value="Genomic_DNA"/>
</dbReference>
<gene>
    <name evidence="2" type="ORF">METZ01_LOCUS368637</name>
</gene>
<name>A0A382T1C9_9ZZZZ</name>
<dbReference type="PANTHER" id="PTHR10410">
    <property type="entry name" value="EUKARYOTIC TRANSLATION INITIATION FACTOR 3 -RELATED"/>
    <property type="match status" value="1"/>
</dbReference>
<feature type="non-terminal residue" evidence="2">
    <location>
        <position position="237"/>
    </location>
</feature>
<dbReference type="AlphaFoldDB" id="A0A382T1C9"/>
<evidence type="ECO:0000313" key="2">
    <source>
        <dbReference type="EMBL" id="SVD15783.1"/>
    </source>
</evidence>
<accession>A0A382T1C9</accession>
<protein>
    <recommendedName>
        <fullName evidence="1">JAB1/MPN/MOV34 metalloenzyme domain-containing protein</fullName>
    </recommendedName>
</protein>
<reference evidence="2" key="1">
    <citation type="submission" date="2018-05" db="EMBL/GenBank/DDBJ databases">
        <authorList>
            <person name="Lanie J.A."/>
            <person name="Ng W.-L."/>
            <person name="Kazmierczak K.M."/>
            <person name="Andrzejewski T.M."/>
            <person name="Davidsen T.M."/>
            <person name="Wayne K.J."/>
            <person name="Tettelin H."/>
            <person name="Glass J.I."/>
            <person name="Rusch D."/>
            <person name="Podicherti R."/>
            <person name="Tsui H.-C.T."/>
            <person name="Winkler M.E."/>
        </authorList>
    </citation>
    <scope>NUCLEOTIDE SEQUENCE</scope>
</reference>
<proteinExistence type="predicted"/>
<feature type="domain" description="JAB1/MPN/MOV34 metalloenzyme" evidence="1">
    <location>
        <begin position="51"/>
        <end position="145"/>
    </location>
</feature>
<organism evidence="2">
    <name type="scientific">marine metagenome</name>
    <dbReference type="NCBI Taxonomy" id="408172"/>
    <lineage>
        <taxon>unclassified sequences</taxon>
        <taxon>metagenomes</taxon>
        <taxon>ecological metagenomes</taxon>
    </lineage>
</organism>
<sequence>MSRKHGAKKRGFGRGISLLVPKPKRKVSEAVVPLSLVEQAEAFTAPRGHMEMGGLMIGHVDEQGRNVCAVGIFPEQIQDTPTYCEFDGKWMAICAAAADYANTQIEGGSEDTPNLRVIGWIHTHPGLGLFLSGTDIKTYEDNLNMTNDDRFVAVVVDPLEGDNGVFLSPDRPRTYSSASGAVAMDDKLKARYLTFLQRMEEVRESQGRDALPFILCGDLRADHVSNGNADDFLESYL</sequence>
<dbReference type="Pfam" id="PF01398">
    <property type="entry name" value="JAB"/>
    <property type="match status" value="1"/>
</dbReference>
<dbReference type="Gene3D" id="3.40.140.10">
    <property type="entry name" value="Cytidine Deaminase, domain 2"/>
    <property type="match status" value="1"/>
</dbReference>
<evidence type="ECO:0000259" key="1">
    <source>
        <dbReference type="Pfam" id="PF01398"/>
    </source>
</evidence>
<dbReference type="InterPro" id="IPR000555">
    <property type="entry name" value="JAMM/MPN+_dom"/>
</dbReference>
<dbReference type="GO" id="GO:0008237">
    <property type="term" value="F:metallopeptidase activity"/>
    <property type="evidence" value="ECO:0007669"/>
    <property type="project" value="InterPro"/>
</dbReference>
<dbReference type="InterPro" id="IPR050242">
    <property type="entry name" value="JAMM_MPN+_peptidase_M67A"/>
</dbReference>
<dbReference type="SUPFAM" id="SSF102712">
    <property type="entry name" value="JAB1/MPN domain"/>
    <property type="match status" value="1"/>
</dbReference>